<keyword evidence="2" id="KW-1133">Transmembrane helix</keyword>
<keyword evidence="4" id="KW-1185">Reference proteome</keyword>
<gene>
    <name evidence="3" type="ORF">BSAL_89965</name>
</gene>
<feature type="transmembrane region" description="Helical" evidence="2">
    <location>
        <begin position="116"/>
        <end position="137"/>
    </location>
</feature>
<feature type="compositionally biased region" description="Polar residues" evidence="1">
    <location>
        <begin position="13"/>
        <end position="28"/>
    </location>
</feature>
<dbReference type="AlphaFoldDB" id="A0A0S4J9W8"/>
<dbReference type="Gene3D" id="3.40.50.1820">
    <property type="entry name" value="alpha/beta hydrolase"/>
    <property type="match status" value="1"/>
</dbReference>
<evidence type="ECO:0000256" key="1">
    <source>
        <dbReference type="SAM" id="MobiDB-lite"/>
    </source>
</evidence>
<keyword evidence="2" id="KW-0472">Membrane</keyword>
<evidence type="ECO:0000256" key="2">
    <source>
        <dbReference type="SAM" id="Phobius"/>
    </source>
</evidence>
<feature type="transmembrane region" description="Helical" evidence="2">
    <location>
        <begin position="180"/>
        <end position="201"/>
    </location>
</feature>
<feature type="transmembrane region" description="Helical" evidence="2">
    <location>
        <begin position="216"/>
        <end position="236"/>
    </location>
</feature>
<dbReference type="Proteomes" id="UP000051952">
    <property type="component" value="Unassembled WGS sequence"/>
</dbReference>
<proteinExistence type="predicted"/>
<dbReference type="OMA" id="ELHTIRM"/>
<evidence type="ECO:0000313" key="4">
    <source>
        <dbReference type="Proteomes" id="UP000051952"/>
    </source>
</evidence>
<feature type="transmembrane region" description="Helical" evidence="2">
    <location>
        <begin position="266"/>
        <end position="288"/>
    </location>
</feature>
<feature type="region of interest" description="Disordered" evidence="1">
    <location>
        <begin position="1"/>
        <end position="31"/>
    </location>
</feature>
<dbReference type="VEuPathDB" id="TriTrypDB:BSAL_89965"/>
<name>A0A0S4J9W8_BODSA</name>
<keyword evidence="2 3" id="KW-0812">Transmembrane</keyword>
<feature type="compositionally biased region" description="Basic and acidic residues" evidence="1">
    <location>
        <begin position="1"/>
        <end position="12"/>
    </location>
</feature>
<reference evidence="4" key="1">
    <citation type="submission" date="2015-09" db="EMBL/GenBank/DDBJ databases">
        <authorList>
            <consortium name="Pathogen Informatics"/>
        </authorList>
    </citation>
    <scope>NUCLEOTIDE SEQUENCE [LARGE SCALE GENOMIC DNA]</scope>
    <source>
        <strain evidence="4">Lake Konstanz</strain>
    </source>
</reference>
<dbReference type="OrthoDB" id="58570at2759"/>
<evidence type="ECO:0000313" key="3">
    <source>
        <dbReference type="EMBL" id="CUG85468.1"/>
    </source>
</evidence>
<feature type="transmembrane region" description="Helical" evidence="2">
    <location>
        <begin position="75"/>
        <end position="104"/>
    </location>
</feature>
<sequence>MRRRHLSIDAHKQSGNASIASESRNTPHASPASALSPLVSYFAPLQKRFAKTARNTLYEAISGLLFLDSVEYKNIAVWLAAFHYLPILAMLMTVTVTCLLHVLMSFVYPLLTDGSYHTVLHLVAHSGVFLGVCVLGYKLMCVVLDGLVDSCLYVEEPLTKSPVPFYQLLHDLRSILQSNWSSWVLVFCILVVPVTAWEILLRDVLSMRWNRGDATMFHWCTFLFLVSAGWLLTSFARLVRKQRWSPTANDVVQWWAVMIPRVRRRCAYGIVLCALYMFLVGGGSEGMLNFSEGMIYLATPHLLASLAVRLALFERNLRYFVVEQFTVFHLKGTRVLVPYILLLGLSYFYFGPKPVFWLQVPPLLLMMVTVKRICSNGPTGVQSVWRMSMSLYFCNTKQLQRTLPHFKAGILVRFGLRVLLSLALALVISLGMWVALQQYGLFMGDVPTSCKALSDRHLLVRTSFMEANLFSLPPGQPVSPEELVFEEQSFLYDRNRYSALCSRVWYDVLHAADLGYFSLMAYLGADSDDFRDSFDFYQRHRAGAANWTFVRRTAALAHGAVFHHFRLAESNLSVIAVRGTALGAPHDFLQNLLVFGETAIFQLFAAVVPLGGFLSDRVKSDFFAFSSKISAALFGEDVDIPHSGSSYFHLQVESYVEQNIPPGERLVLTGHSLGGVISQIVAARKRIPALAFSSPGIGLMYKKYGVEAHSIDAYTSNVVASSDVIPMIDRLSGTVHHMQCEHTRAQICHSIELHTIRMWSMCPSYRALTSVNGSYVITPQLHEVIVNDLWSVLSVAWHQICDGSFFLCHIIRRLLLS</sequence>
<feature type="transmembrane region" description="Helical" evidence="2">
    <location>
        <begin position="333"/>
        <end position="350"/>
    </location>
</feature>
<dbReference type="InterPro" id="IPR029058">
    <property type="entry name" value="AB_hydrolase_fold"/>
</dbReference>
<organism evidence="3 4">
    <name type="scientific">Bodo saltans</name>
    <name type="common">Flagellated protozoan</name>
    <dbReference type="NCBI Taxonomy" id="75058"/>
    <lineage>
        <taxon>Eukaryota</taxon>
        <taxon>Discoba</taxon>
        <taxon>Euglenozoa</taxon>
        <taxon>Kinetoplastea</taxon>
        <taxon>Metakinetoplastina</taxon>
        <taxon>Eubodonida</taxon>
        <taxon>Bodonidae</taxon>
        <taxon>Bodo</taxon>
    </lineage>
</organism>
<feature type="transmembrane region" description="Helical" evidence="2">
    <location>
        <begin position="414"/>
        <end position="436"/>
    </location>
</feature>
<dbReference type="SUPFAM" id="SSF53474">
    <property type="entry name" value="alpha/beta-Hydrolases"/>
    <property type="match status" value="1"/>
</dbReference>
<protein>
    <submittedName>
        <fullName evidence="3">Transmembrane protein, putative</fullName>
    </submittedName>
</protein>
<dbReference type="EMBL" id="CYKH01001165">
    <property type="protein sequence ID" value="CUG85468.1"/>
    <property type="molecule type" value="Genomic_DNA"/>
</dbReference>
<accession>A0A0S4J9W8</accession>